<evidence type="ECO:0000313" key="2">
    <source>
        <dbReference type="EMBL" id="SDZ04074.1"/>
    </source>
</evidence>
<dbReference type="RefSeq" id="WP_093314251.1">
    <property type="nucleotide sequence ID" value="NZ_FNPV01000007.1"/>
</dbReference>
<organism evidence="2 3">
    <name type="scientific">Tindallia californiensis</name>
    <dbReference type="NCBI Taxonomy" id="159292"/>
    <lineage>
        <taxon>Bacteria</taxon>
        <taxon>Bacillati</taxon>
        <taxon>Bacillota</taxon>
        <taxon>Clostridia</taxon>
        <taxon>Peptostreptococcales</taxon>
        <taxon>Tindalliaceae</taxon>
        <taxon>Tindallia</taxon>
    </lineage>
</organism>
<sequence>MEYALENVKVLDLTRVLAGPYATMILGDLGADIIKIEMPGMGDDSRAFGPYVKEESAYFMSLNRNKRSITLNLKEEEGKKIFKDLIKKVDVVVENFRPGTMEKLGLGYDTLKEINPKLIYAASSGFGHTGPYSKRAAYDAVVQAMGGIMSITGQENGKPTRVGTSIGDINAGMFTAIGILSALYRVKETGQGQKVDVAMLDSQVAILENAIARHVVTGEIPQPQGNRHPAIVPFETFETQDGEIMIAAGNDALWKKLCQAMDHSDLSEDPRFKTNPLRNENHSALKPILEEITQGKTTAQWQDILDEAGVPNGPINTIDKVLEDPQVKAREMILEMDHPKAGKMRVPGIPVKLSDTPGKIRRPAPLLGEHTEEILKEYFDYQDAEIEKLKEDKIL</sequence>
<dbReference type="EMBL" id="FNPV01000007">
    <property type="protein sequence ID" value="SDZ04074.1"/>
    <property type="molecule type" value="Genomic_DNA"/>
</dbReference>
<evidence type="ECO:0000313" key="3">
    <source>
        <dbReference type="Proteomes" id="UP000199230"/>
    </source>
</evidence>
<dbReference type="InterPro" id="IPR003673">
    <property type="entry name" value="CoA-Trfase_fam_III"/>
</dbReference>
<dbReference type="InterPro" id="IPR044855">
    <property type="entry name" value="CoA-Trfase_III_dom3_sf"/>
</dbReference>
<keyword evidence="1 2" id="KW-0808">Transferase</keyword>
<dbReference type="SUPFAM" id="SSF89796">
    <property type="entry name" value="CoA-transferase family III (CaiB/BaiF)"/>
    <property type="match status" value="1"/>
</dbReference>
<gene>
    <name evidence="2" type="ORF">SAMN05192546_10768</name>
</gene>
<name>A0A1H3PS57_9FIRM</name>
<dbReference type="InterPro" id="IPR050483">
    <property type="entry name" value="CoA-transferase_III_domain"/>
</dbReference>
<dbReference type="Gene3D" id="3.30.1540.10">
    <property type="entry name" value="formyl-coa transferase, domain 3"/>
    <property type="match status" value="1"/>
</dbReference>
<dbReference type="STRING" id="159292.SAMN05192546_10768"/>
<protein>
    <submittedName>
        <fullName evidence="2">CoA:oxalate CoA-transferase</fullName>
    </submittedName>
</protein>
<accession>A0A1H3PS57</accession>
<dbReference type="InterPro" id="IPR023606">
    <property type="entry name" value="CoA-Trfase_III_dom_1_sf"/>
</dbReference>
<reference evidence="2 3" key="1">
    <citation type="submission" date="2016-10" db="EMBL/GenBank/DDBJ databases">
        <authorList>
            <person name="de Groot N.N."/>
        </authorList>
    </citation>
    <scope>NUCLEOTIDE SEQUENCE [LARGE SCALE GENOMIC DNA]</scope>
    <source>
        <strain evidence="2 3">APO</strain>
    </source>
</reference>
<dbReference type="Gene3D" id="3.40.50.10540">
    <property type="entry name" value="Crotonobetainyl-coa:carnitine coa-transferase, domain 1"/>
    <property type="match status" value="1"/>
</dbReference>
<dbReference type="Proteomes" id="UP000199230">
    <property type="component" value="Unassembled WGS sequence"/>
</dbReference>
<dbReference type="OrthoDB" id="9797653at2"/>
<dbReference type="GO" id="GO:0008410">
    <property type="term" value="F:CoA-transferase activity"/>
    <property type="evidence" value="ECO:0007669"/>
    <property type="project" value="TreeGrafter"/>
</dbReference>
<proteinExistence type="predicted"/>
<dbReference type="PANTHER" id="PTHR48207">
    <property type="entry name" value="SUCCINATE--HYDROXYMETHYLGLUTARATE COA-TRANSFERASE"/>
    <property type="match status" value="1"/>
</dbReference>
<dbReference type="PANTHER" id="PTHR48207:SF3">
    <property type="entry name" value="SUCCINATE--HYDROXYMETHYLGLUTARATE COA-TRANSFERASE"/>
    <property type="match status" value="1"/>
</dbReference>
<keyword evidence="3" id="KW-1185">Reference proteome</keyword>
<dbReference type="AlphaFoldDB" id="A0A1H3PS57"/>
<dbReference type="Pfam" id="PF02515">
    <property type="entry name" value="CoA_transf_3"/>
    <property type="match status" value="1"/>
</dbReference>
<evidence type="ECO:0000256" key="1">
    <source>
        <dbReference type="ARBA" id="ARBA00022679"/>
    </source>
</evidence>